<accession>A0A645BDA5</accession>
<proteinExistence type="predicted"/>
<dbReference type="EMBL" id="VSSQ01018966">
    <property type="protein sequence ID" value="MPM62631.1"/>
    <property type="molecule type" value="Genomic_DNA"/>
</dbReference>
<reference evidence="1" key="1">
    <citation type="submission" date="2019-08" db="EMBL/GenBank/DDBJ databases">
        <authorList>
            <person name="Kucharzyk K."/>
            <person name="Murdoch R.W."/>
            <person name="Higgins S."/>
            <person name="Loffler F."/>
        </authorList>
    </citation>
    <scope>NUCLEOTIDE SEQUENCE</scope>
</reference>
<protein>
    <recommendedName>
        <fullName evidence="2">MmeI-like DNA-methyltransferase domain-containing protein</fullName>
    </recommendedName>
</protein>
<evidence type="ECO:0008006" key="2">
    <source>
        <dbReference type="Google" id="ProtNLM"/>
    </source>
</evidence>
<sequence length="234" mass="27189">MTKQVKSKKRVADHGEVFTAEREVKAMCDLVKQETERIDSRFLEPACGDGNFLAEILSRKLAIVRKKYKKSPYDWERNSLLTLGSIYGVDLLVDNCIECRQRLFELWDKEYKAVCKKECNDDTREAAKFVLSRNIVCGNALTLNCVDENGKDTTEPIVFSEWTLPFNDARMQRSDYTFAELLAAEEEKPKRKKKKDEPEQISLMLDEKINEVPSDEGVFLKKYITHYRRVQENG</sequence>
<comment type="caution">
    <text evidence="1">The sequence shown here is derived from an EMBL/GenBank/DDBJ whole genome shotgun (WGS) entry which is preliminary data.</text>
</comment>
<dbReference type="Gene3D" id="3.40.50.150">
    <property type="entry name" value="Vaccinia Virus protein VP39"/>
    <property type="match status" value="1"/>
</dbReference>
<dbReference type="AlphaFoldDB" id="A0A645BDA5"/>
<name>A0A645BDA5_9ZZZZ</name>
<dbReference type="InterPro" id="IPR029063">
    <property type="entry name" value="SAM-dependent_MTases_sf"/>
</dbReference>
<evidence type="ECO:0000313" key="1">
    <source>
        <dbReference type="EMBL" id="MPM62631.1"/>
    </source>
</evidence>
<organism evidence="1">
    <name type="scientific">bioreactor metagenome</name>
    <dbReference type="NCBI Taxonomy" id="1076179"/>
    <lineage>
        <taxon>unclassified sequences</taxon>
        <taxon>metagenomes</taxon>
        <taxon>ecological metagenomes</taxon>
    </lineage>
</organism>
<gene>
    <name evidence="1" type="ORF">SDC9_109508</name>
</gene>
<dbReference type="SUPFAM" id="SSF53335">
    <property type="entry name" value="S-adenosyl-L-methionine-dependent methyltransferases"/>
    <property type="match status" value="1"/>
</dbReference>